<name>A0ABZ2K9I5_9BACT</name>
<comment type="subcellular location">
    <subcellularLocation>
        <location evidence="1">Membrane</location>
    </subcellularLocation>
</comment>
<keyword evidence="3" id="KW-0732">Signal</keyword>
<evidence type="ECO:0000313" key="5">
    <source>
        <dbReference type="EMBL" id="WXA95306.1"/>
    </source>
</evidence>
<organism evidence="5 6">
    <name type="scientific">Pendulispora brunnea</name>
    <dbReference type="NCBI Taxonomy" id="2905690"/>
    <lineage>
        <taxon>Bacteria</taxon>
        <taxon>Pseudomonadati</taxon>
        <taxon>Myxococcota</taxon>
        <taxon>Myxococcia</taxon>
        <taxon>Myxococcales</taxon>
        <taxon>Sorangiineae</taxon>
        <taxon>Pendulisporaceae</taxon>
        <taxon>Pendulispora</taxon>
    </lineage>
</organism>
<reference evidence="5 6" key="1">
    <citation type="submission" date="2021-12" db="EMBL/GenBank/DDBJ databases">
        <title>Discovery of the Pendulisporaceae a myxobacterial family with distinct sporulation behavior and unique specialized metabolism.</title>
        <authorList>
            <person name="Garcia R."/>
            <person name="Popoff A."/>
            <person name="Bader C.D."/>
            <person name="Loehr J."/>
            <person name="Walesch S."/>
            <person name="Walt C."/>
            <person name="Boldt J."/>
            <person name="Bunk B."/>
            <person name="Haeckl F.J.F.P.J."/>
            <person name="Gunesch A.P."/>
            <person name="Birkelbach J."/>
            <person name="Nuebel U."/>
            <person name="Pietschmann T."/>
            <person name="Bach T."/>
            <person name="Mueller R."/>
        </authorList>
    </citation>
    <scope>NUCLEOTIDE SEQUENCE [LARGE SCALE GENOMIC DNA]</scope>
    <source>
        <strain evidence="5 6">MSr12523</strain>
    </source>
</reference>
<dbReference type="Gene3D" id="2.40.160.50">
    <property type="entry name" value="membrane protein fhac: a member of the omp85/tpsb transporter family"/>
    <property type="match status" value="1"/>
</dbReference>
<feature type="chain" id="PRO_5047314635" evidence="3">
    <location>
        <begin position="25"/>
        <end position="413"/>
    </location>
</feature>
<evidence type="ECO:0000259" key="4">
    <source>
        <dbReference type="Pfam" id="PF01103"/>
    </source>
</evidence>
<dbReference type="Pfam" id="PF01103">
    <property type="entry name" value="Omp85"/>
    <property type="match status" value="1"/>
</dbReference>
<feature type="signal peptide" evidence="3">
    <location>
        <begin position="1"/>
        <end position="24"/>
    </location>
</feature>
<accession>A0ABZ2K9I5</accession>
<protein>
    <submittedName>
        <fullName evidence="5">Outer membrane protein assembly factor</fullName>
    </submittedName>
</protein>
<evidence type="ECO:0000256" key="2">
    <source>
        <dbReference type="ARBA" id="ARBA00023136"/>
    </source>
</evidence>
<gene>
    <name evidence="5" type="ORF">LZC95_00435</name>
</gene>
<evidence type="ECO:0000256" key="1">
    <source>
        <dbReference type="ARBA" id="ARBA00004370"/>
    </source>
</evidence>
<keyword evidence="2" id="KW-0472">Membrane</keyword>
<dbReference type="NCBIfam" id="NF047779">
    <property type="entry name" value="Omp85_fam"/>
    <property type="match status" value="1"/>
</dbReference>
<evidence type="ECO:0000313" key="6">
    <source>
        <dbReference type="Proteomes" id="UP001379533"/>
    </source>
</evidence>
<feature type="domain" description="Bacterial surface antigen (D15)" evidence="4">
    <location>
        <begin position="96"/>
        <end position="413"/>
    </location>
</feature>
<evidence type="ECO:0000256" key="3">
    <source>
        <dbReference type="SAM" id="SignalP"/>
    </source>
</evidence>
<dbReference type="Proteomes" id="UP001379533">
    <property type="component" value="Chromosome"/>
</dbReference>
<dbReference type="RefSeq" id="WP_394845913.1">
    <property type="nucleotide sequence ID" value="NZ_CP089982.1"/>
</dbReference>
<dbReference type="InterPro" id="IPR000184">
    <property type="entry name" value="Bac_surfAg_D15"/>
</dbReference>
<dbReference type="EMBL" id="CP089982">
    <property type="protein sequence ID" value="WXA95306.1"/>
    <property type="molecule type" value="Genomic_DNA"/>
</dbReference>
<sequence>MRRRYAIVLLLLLVTMLVARRAPAQEAVEESKTDFNAAPIIGGSSDIGIVGGALAAVTRLAPHRAPYLWRLEANVLATFKVDPRESAVELPYQDYYAKLTLPHLFGEALRLEIRPSFTREMVQRYYGIGNASLAPAPGGPDDAGSDYYQYGRMHPTMLVRARLRLGGGFFLLLGNSLTYNELEVSPDSKLSADMARGSADVRQILRDTRSHAVDLFEYGVILDTRDHEIHTTRGMFHQIKLRLSPGGIESMPYRYGQVNLTARGYLPIGSRIVVASRLVGDVQFGDVPFYELARFEDTFALGGSNGVRGVPGQRYYGKVKVFGNFEVRAKLFDFRLFKKPFAFGVAAFFDAGRVWTELGRSHPELDGTGLGLKYGAGGGLRLRQGKNFVLRADVAWSPDATPVGGYFTMGEIF</sequence>
<proteinExistence type="predicted"/>
<keyword evidence="6" id="KW-1185">Reference proteome</keyword>